<feature type="transmembrane region" description="Helical" evidence="2">
    <location>
        <begin position="135"/>
        <end position="157"/>
    </location>
</feature>
<feature type="signal peptide" evidence="3">
    <location>
        <begin position="1"/>
        <end position="16"/>
    </location>
</feature>
<organism evidence="4 5">
    <name type="scientific">Astathelohania contejeani</name>
    <dbReference type="NCBI Taxonomy" id="164912"/>
    <lineage>
        <taxon>Eukaryota</taxon>
        <taxon>Fungi</taxon>
        <taxon>Fungi incertae sedis</taxon>
        <taxon>Microsporidia</taxon>
        <taxon>Astathelohaniidae</taxon>
        <taxon>Astathelohania</taxon>
    </lineage>
</organism>
<keyword evidence="5" id="KW-1185">Reference proteome</keyword>
<feature type="chain" id="PRO_5046221320" evidence="3">
    <location>
        <begin position="17"/>
        <end position="247"/>
    </location>
</feature>
<feature type="region of interest" description="Disordered" evidence="1">
    <location>
        <begin position="44"/>
        <end position="68"/>
    </location>
</feature>
<feature type="compositionally biased region" description="Basic and acidic residues" evidence="1">
    <location>
        <begin position="53"/>
        <end position="63"/>
    </location>
</feature>
<gene>
    <name evidence="4" type="ORF">TCON_2247</name>
</gene>
<keyword evidence="2" id="KW-0472">Membrane</keyword>
<name>A0ABQ7HWJ9_9MICR</name>
<evidence type="ECO:0000313" key="5">
    <source>
        <dbReference type="Proteomes" id="UP001516464"/>
    </source>
</evidence>
<dbReference type="Proteomes" id="UP001516464">
    <property type="component" value="Unassembled WGS sequence"/>
</dbReference>
<protein>
    <submittedName>
        <fullName evidence="4">Uncharacterized protein</fullName>
    </submittedName>
</protein>
<evidence type="ECO:0000256" key="2">
    <source>
        <dbReference type="SAM" id="Phobius"/>
    </source>
</evidence>
<keyword evidence="2" id="KW-1133">Transmembrane helix</keyword>
<dbReference type="EMBL" id="SBIQ01000233">
    <property type="protein sequence ID" value="KAF7682529.1"/>
    <property type="molecule type" value="Genomic_DNA"/>
</dbReference>
<sequence>MILFFLIVNSFFVVENYKKELIKPNEESSDDIIYEGDYGYDAPSVSASSNDEDFPKNEEDRKKGTMSSSEAIANKIEKINKMKDLLNEGLSLDDDDMISGIHDKKAWNELYEFLKLNINDFMVDGHLMIQLQIKYIMCCFIIMFLPANFAFFFPAAYNKLLPKKIYKISVIGDALKEFEKFLSFVKSKHETSFITTFYFGRKNSLLEDLEFVSKIPDKIFSDPVYIFRELLGFEITSDGYLDYKNKL</sequence>
<keyword evidence="3" id="KW-0732">Signal</keyword>
<evidence type="ECO:0000313" key="4">
    <source>
        <dbReference type="EMBL" id="KAF7682529.1"/>
    </source>
</evidence>
<comment type="caution">
    <text evidence="4">The sequence shown here is derived from an EMBL/GenBank/DDBJ whole genome shotgun (WGS) entry which is preliminary data.</text>
</comment>
<accession>A0ABQ7HWJ9</accession>
<keyword evidence="2" id="KW-0812">Transmembrane</keyword>
<evidence type="ECO:0000256" key="1">
    <source>
        <dbReference type="SAM" id="MobiDB-lite"/>
    </source>
</evidence>
<reference evidence="4 5" key="1">
    <citation type="submission" date="2019-01" db="EMBL/GenBank/DDBJ databases">
        <title>Genomes sequencing and comparative genomics of infectious freshwater microsporidia, Cucumispora dikerogammari and Thelohania contejeani.</title>
        <authorList>
            <person name="Cormier A."/>
            <person name="Giraud I."/>
            <person name="Wattier R."/>
            <person name="Teixeira M."/>
            <person name="Grandjean F."/>
            <person name="Rigaud T."/>
            <person name="Cordaux R."/>
        </authorList>
    </citation>
    <scope>NUCLEOTIDE SEQUENCE [LARGE SCALE GENOMIC DNA]</scope>
    <source>
        <strain evidence="4">T1</strain>
        <tissue evidence="4">Spores</tissue>
    </source>
</reference>
<proteinExistence type="predicted"/>
<evidence type="ECO:0000256" key="3">
    <source>
        <dbReference type="SAM" id="SignalP"/>
    </source>
</evidence>